<feature type="transmembrane region" description="Helical" evidence="5">
    <location>
        <begin position="558"/>
        <end position="580"/>
    </location>
</feature>
<dbReference type="GO" id="GO:0046873">
    <property type="term" value="F:metal ion transmembrane transporter activity"/>
    <property type="evidence" value="ECO:0007669"/>
    <property type="project" value="InterPro"/>
</dbReference>
<proteinExistence type="predicted"/>
<feature type="transmembrane region" description="Helical" evidence="5">
    <location>
        <begin position="654"/>
        <end position="674"/>
    </location>
</feature>
<feature type="transmembrane region" description="Helical" evidence="5">
    <location>
        <begin position="210"/>
        <end position="232"/>
    </location>
</feature>
<dbReference type="PANTHER" id="PTHR38848">
    <property type="entry name" value="G-PROTEIN COUPLED RECEPTORS FAMILY 3 PROFILE DOMAIN-CONTAINING PROTEIN"/>
    <property type="match status" value="1"/>
</dbReference>
<keyword evidence="3 5" id="KW-1133">Transmembrane helix</keyword>
<evidence type="ECO:0000256" key="1">
    <source>
        <dbReference type="ARBA" id="ARBA00004141"/>
    </source>
</evidence>
<feature type="transmembrane region" description="Helical" evidence="5">
    <location>
        <begin position="244"/>
        <end position="268"/>
    </location>
</feature>
<feature type="transmembrane region" description="Helical" evidence="5">
    <location>
        <begin position="274"/>
        <end position="296"/>
    </location>
</feature>
<dbReference type="AlphaFoldDB" id="A0A8H8SYP7"/>
<dbReference type="PANTHER" id="PTHR38848:SF3">
    <property type="entry name" value="G-PROTEIN COUPLED RECEPTORS FAMILY 3 PROFILE DOMAIN-CONTAINING PROTEIN"/>
    <property type="match status" value="1"/>
</dbReference>
<organism evidence="6 7">
    <name type="scientific">Rhizoctonia solani</name>
    <dbReference type="NCBI Taxonomy" id="456999"/>
    <lineage>
        <taxon>Eukaryota</taxon>
        <taxon>Fungi</taxon>
        <taxon>Dikarya</taxon>
        <taxon>Basidiomycota</taxon>
        <taxon>Agaricomycotina</taxon>
        <taxon>Agaricomycetes</taxon>
        <taxon>Cantharellales</taxon>
        <taxon>Ceratobasidiaceae</taxon>
        <taxon>Rhizoctonia</taxon>
    </lineage>
</organism>
<protein>
    <submittedName>
        <fullName evidence="6">ZIP Zinc/iron transport family protein</fullName>
    </submittedName>
</protein>
<evidence type="ECO:0000256" key="5">
    <source>
        <dbReference type="SAM" id="Phobius"/>
    </source>
</evidence>
<feature type="transmembrane region" description="Helical" evidence="5">
    <location>
        <begin position="686"/>
        <end position="705"/>
    </location>
</feature>
<dbReference type="KEGG" id="rsx:RhiXN_07775"/>
<evidence type="ECO:0000256" key="2">
    <source>
        <dbReference type="ARBA" id="ARBA00022692"/>
    </source>
</evidence>
<dbReference type="GeneID" id="67030054"/>
<dbReference type="GO" id="GO:0016020">
    <property type="term" value="C:membrane"/>
    <property type="evidence" value="ECO:0007669"/>
    <property type="project" value="UniProtKB-SubCell"/>
</dbReference>
<dbReference type="Proteomes" id="UP000650533">
    <property type="component" value="Chromosome 9"/>
</dbReference>
<comment type="subcellular location">
    <subcellularLocation>
        <location evidence="1">Membrane</location>
        <topology evidence="1">Multi-pass membrane protein</topology>
    </subcellularLocation>
</comment>
<feature type="transmembrane region" description="Helical" evidence="5">
    <location>
        <begin position="52"/>
        <end position="74"/>
    </location>
</feature>
<evidence type="ECO:0000313" key="7">
    <source>
        <dbReference type="Proteomes" id="UP000650533"/>
    </source>
</evidence>
<dbReference type="Pfam" id="PF02535">
    <property type="entry name" value="Zip"/>
    <property type="match status" value="1"/>
</dbReference>
<name>A0A8H8SYP7_9AGAM</name>
<feature type="transmembrane region" description="Helical" evidence="5">
    <location>
        <begin position="169"/>
        <end position="190"/>
    </location>
</feature>
<gene>
    <name evidence="6" type="ORF">RhiXN_07775</name>
</gene>
<keyword evidence="2 5" id="KW-0812">Transmembrane</keyword>
<feature type="transmembrane region" description="Helical" evidence="5">
    <location>
        <begin position="725"/>
        <end position="743"/>
    </location>
</feature>
<feature type="transmembrane region" description="Helical" evidence="5">
    <location>
        <begin position="95"/>
        <end position="117"/>
    </location>
</feature>
<dbReference type="RefSeq" id="XP_043182976.1">
    <property type="nucleotide sequence ID" value="XM_043327591.1"/>
</dbReference>
<dbReference type="InterPro" id="IPR003689">
    <property type="entry name" value="ZIP"/>
</dbReference>
<evidence type="ECO:0000313" key="6">
    <source>
        <dbReference type="EMBL" id="QRW22739.1"/>
    </source>
</evidence>
<feature type="transmembrane region" description="Helical" evidence="5">
    <location>
        <begin position="129"/>
        <end position="148"/>
    </location>
</feature>
<reference evidence="6" key="1">
    <citation type="submission" date="2020-05" db="EMBL/GenBank/DDBJ databases">
        <title>Evolutionary and genomic comparisons of hybrid uninucleate and nonhybrid Rhizoctonia fungi.</title>
        <authorList>
            <person name="Li C."/>
            <person name="Chen X."/>
        </authorList>
    </citation>
    <scope>NUCLEOTIDE SEQUENCE</scope>
    <source>
        <strain evidence="6">AG-1 IA</strain>
    </source>
</reference>
<keyword evidence="4 5" id="KW-0472">Membrane</keyword>
<dbReference type="EMBL" id="CP059666">
    <property type="protein sequence ID" value="QRW22739.1"/>
    <property type="molecule type" value="Genomic_DNA"/>
</dbReference>
<evidence type="ECO:0000256" key="4">
    <source>
        <dbReference type="ARBA" id="ARBA00023136"/>
    </source>
</evidence>
<accession>A0A8H8SYP7</accession>
<sequence length="744" mass="81824">MNARDSCHALKAIYLAVYQLDFIAHKPHPTFILWIVTSATDMGVILPSEPSAAMLNLSALVYLLGLTIISWCIAHTTQKYPIWRRESWNNMPWPRLCLLLLFLDSWLYLFSTGLLLHGAPPEHNVDRCSIGMLACILLYGASKGLIYLCMIERVHVVWSDGMPRWRSPIYRFCFALLLPLGVIAGVMILQKTAFVYNGYCILGISRFSSLLLLSYDFCTNIFLTLMFVGPLIRSSIRSTWLRAIAVRTTVAAFIALISSGTNVLVLYVLDGKEMIWVCLGACGIDVIVNCIALFWAMTGPGASQPAHNQSLRFPPSPMGHNPWLNNCNNCGASEMKSFNRKSIGYPTTFTHEYPHPPEDFLSQGMTVVSSVCIPAIEEPEPALRSPRHITQFGLHPWESRSSFPPVEPSGNPQRTAPSLRGELVQENAKDAEIYGSEFDRINRTTPVVNSVVYVPGVQLALRSTTRLPLQYSTRAPYTTAHLAKNIGIIESEIMTVTIQTTPIITLQNVSTEGEEAWAIESDETPRRVVSLSLIHNEQTAATFPTIAKRSSYLQTPRVVFFIGKHFGTGVILATAFIHLLKDAFENMSKAHVNSRWGKYESWPGPLPWRSNLFSASNLVYSPSLGDERNRGVPALTIIVPQIESPCPLLPTLPILLAGLFALATPAGMLVGILLRTAPRDAYLVRGLASAVSAGLLIYASCVELLAGDFVAEPKMRKAGLKRQAAALGSLLAGAAGMAIIGIWS</sequence>
<evidence type="ECO:0000256" key="3">
    <source>
        <dbReference type="ARBA" id="ARBA00022989"/>
    </source>
</evidence>